<evidence type="ECO:0008006" key="3">
    <source>
        <dbReference type="Google" id="ProtNLM"/>
    </source>
</evidence>
<name>A0ABU9D9I5_9PROT</name>
<evidence type="ECO:0000313" key="2">
    <source>
        <dbReference type="Proteomes" id="UP001446205"/>
    </source>
</evidence>
<keyword evidence="2" id="KW-1185">Reference proteome</keyword>
<sequence length="179" mass="20303">MPKAAGFRPLSAAERRLAASIFADRIDYARVQVRRRSFFPLGLQSRTTAMAPNGHLYFHPQSPLYRECFAECAQGSLQGLFIHEMAHVWQHQQGQRVWIWAGLEQLSRDPYGYRLKPGKSLAQYGLEQQAEILRHYFYLRQIPAQAAKMGLSAADLPPYQDTLQAFLEHTGASAGSIRI</sequence>
<dbReference type="Proteomes" id="UP001446205">
    <property type="component" value="Unassembled WGS sequence"/>
</dbReference>
<gene>
    <name evidence="1" type="ORF">WOB96_06290</name>
</gene>
<protein>
    <recommendedName>
        <fullName evidence="3">Vgr related protein</fullName>
    </recommendedName>
</protein>
<evidence type="ECO:0000313" key="1">
    <source>
        <dbReference type="EMBL" id="MEK8089373.1"/>
    </source>
</evidence>
<comment type="caution">
    <text evidence="1">The sequence shown here is derived from an EMBL/GenBank/DDBJ whole genome shotgun (WGS) entry which is preliminary data.</text>
</comment>
<organism evidence="1 2">
    <name type="scientific">Thermithiobacillus plumbiphilus</name>
    <dbReference type="NCBI Taxonomy" id="1729899"/>
    <lineage>
        <taxon>Bacteria</taxon>
        <taxon>Pseudomonadati</taxon>
        <taxon>Pseudomonadota</taxon>
        <taxon>Acidithiobacillia</taxon>
        <taxon>Acidithiobacillales</taxon>
        <taxon>Thermithiobacillaceae</taxon>
        <taxon>Thermithiobacillus</taxon>
    </lineage>
</organism>
<reference evidence="1 2" key="1">
    <citation type="submission" date="2024-04" db="EMBL/GenBank/DDBJ databases">
        <authorList>
            <person name="Abashina T."/>
            <person name="Shaikin A."/>
        </authorList>
    </citation>
    <scope>NUCLEOTIDE SEQUENCE [LARGE SCALE GENOMIC DNA]</scope>
    <source>
        <strain evidence="1 2">AAFK</strain>
    </source>
</reference>
<proteinExistence type="predicted"/>
<accession>A0ABU9D9I5</accession>
<dbReference type="RefSeq" id="WP_341370432.1">
    <property type="nucleotide sequence ID" value="NZ_JBBPCO010000005.1"/>
</dbReference>
<dbReference type="EMBL" id="JBBPCO010000005">
    <property type="protein sequence ID" value="MEK8089373.1"/>
    <property type="molecule type" value="Genomic_DNA"/>
</dbReference>